<reference evidence="2" key="1">
    <citation type="submission" date="2021-01" db="EMBL/GenBank/DDBJ databases">
        <title>Whole genome shotgun sequence of Planotetraspora thailandica NBRC 104271.</title>
        <authorList>
            <person name="Komaki H."/>
            <person name="Tamura T."/>
        </authorList>
    </citation>
    <scope>NUCLEOTIDE SEQUENCE</scope>
    <source>
        <strain evidence="2">NBRC 104271</strain>
    </source>
</reference>
<feature type="transmembrane region" description="Helical" evidence="1">
    <location>
        <begin position="81"/>
        <end position="100"/>
    </location>
</feature>
<evidence type="ECO:0000313" key="3">
    <source>
        <dbReference type="Proteomes" id="UP000605992"/>
    </source>
</evidence>
<keyword evidence="1" id="KW-0472">Membrane</keyword>
<sequence length="133" mass="13595">MASMHDVPGPAEYTAGDAAANTTGSAANIPNTGHIIRDGRGRITLNTDGRRHPAENVMVLATLLVGLLAFVTGFIVRAHVIAAWAGAIGFCAGLYTQFVSSTTAQRSIIIVGVVASFVGVALGIAHGGFLPKP</sequence>
<keyword evidence="1" id="KW-1133">Transmembrane helix</keyword>
<dbReference type="AlphaFoldDB" id="A0A8J3V194"/>
<protein>
    <submittedName>
        <fullName evidence="2">Uncharacterized protein</fullName>
    </submittedName>
</protein>
<name>A0A8J3V194_9ACTN</name>
<keyword evidence="3" id="KW-1185">Reference proteome</keyword>
<evidence type="ECO:0000256" key="1">
    <source>
        <dbReference type="SAM" id="Phobius"/>
    </source>
</evidence>
<gene>
    <name evidence="2" type="ORF">Pth03_06180</name>
</gene>
<accession>A0A8J3V194</accession>
<dbReference type="EMBL" id="BOOR01000005">
    <property type="protein sequence ID" value="GII52229.1"/>
    <property type="molecule type" value="Genomic_DNA"/>
</dbReference>
<feature type="transmembrane region" description="Helical" evidence="1">
    <location>
        <begin position="107"/>
        <end position="129"/>
    </location>
</feature>
<keyword evidence="1" id="KW-0812">Transmembrane</keyword>
<proteinExistence type="predicted"/>
<comment type="caution">
    <text evidence="2">The sequence shown here is derived from an EMBL/GenBank/DDBJ whole genome shotgun (WGS) entry which is preliminary data.</text>
</comment>
<feature type="transmembrane region" description="Helical" evidence="1">
    <location>
        <begin position="57"/>
        <end position="75"/>
    </location>
</feature>
<evidence type="ECO:0000313" key="2">
    <source>
        <dbReference type="EMBL" id="GII52229.1"/>
    </source>
</evidence>
<organism evidence="2 3">
    <name type="scientific">Planotetraspora thailandica</name>
    <dbReference type="NCBI Taxonomy" id="487172"/>
    <lineage>
        <taxon>Bacteria</taxon>
        <taxon>Bacillati</taxon>
        <taxon>Actinomycetota</taxon>
        <taxon>Actinomycetes</taxon>
        <taxon>Streptosporangiales</taxon>
        <taxon>Streptosporangiaceae</taxon>
        <taxon>Planotetraspora</taxon>
    </lineage>
</organism>
<dbReference type="Proteomes" id="UP000605992">
    <property type="component" value="Unassembled WGS sequence"/>
</dbReference>